<evidence type="ECO:0000256" key="1">
    <source>
        <dbReference type="PROSITE-ProRule" id="PRU00094"/>
    </source>
</evidence>
<feature type="compositionally biased region" description="Basic and acidic residues" evidence="2">
    <location>
        <begin position="11"/>
        <end position="21"/>
    </location>
</feature>
<feature type="region of interest" description="Disordered" evidence="2">
    <location>
        <begin position="1"/>
        <end position="28"/>
    </location>
</feature>
<evidence type="ECO:0000313" key="4">
    <source>
        <dbReference type="EMBL" id="TFK55380.1"/>
    </source>
</evidence>
<keyword evidence="1" id="KW-0862">Zinc</keyword>
<dbReference type="CDD" id="cd00202">
    <property type="entry name" value="ZnF_GATA"/>
    <property type="match status" value="1"/>
</dbReference>
<dbReference type="EMBL" id="ML213504">
    <property type="protein sequence ID" value="TFK55380.1"/>
    <property type="molecule type" value="Genomic_DNA"/>
</dbReference>
<dbReference type="GO" id="GO:0006355">
    <property type="term" value="P:regulation of DNA-templated transcription"/>
    <property type="evidence" value="ECO:0007669"/>
    <property type="project" value="InterPro"/>
</dbReference>
<dbReference type="AlphaFoldDB" id="A0A5C3NDE0"/>
<dbReference type="GO" id="GO:0008270">
    <property type="term" value="F:zinc ion binding"/>
    <property type="evidence" value="ECO:0007669"/>
    <property type="project" value="UniProtKB-KW"/>
</dbReference>
<feature type="compositionally biased region" description="Low complexity" evidence="2">
    <location>
        <begin position="308"/>
        <end position="329"/>
    </location>
</feature>
<name>A0A5C3NDE0_9AGAM</name>
<feature type="region of interest" description="Disordered" evidence="2">
    <location>
        <begin position="54"/>
        <end position="95"/>
    </location>
</feature>
<dbReference type="Gene3D" id="3.30.50.10">
    <property type="entry name" value="Erythroid Transcription Factor GATA-1, subunit A"/>
    <property type="match status" value="1"/>
</dbReference>
<keyword evidence="5" id="KW-1185">Reference proteome</keyword>
<feature type="region of interest" description="Disordered" evidence="2">
    <location>
        <begin position="267"/>
        <end position="390"/>
    </location>
</feature>
<keyword evidence="1" id="KW-0863">Zinc-finger</keyword>
<dbReference type="OrthoDB" id="515401at2759"/>
<gene>
    <name evidence="4" type="ORF">OE88DRAFT_1709887</name>
</gene>
<feature type="compositionally biased region" description="Low complexity" evidence="2">
    <location>
        <begin position="361"/>
        <end position="371"/>
    </location>
</feature>
<organism evidence="4 5">
    <name type="scientific">Heliocybe sulcata</name>
    <dbReference type="NCBI Taxonomy" id="5364"/>
    <lineage>
        <taxon>Eukaryota</taxon>
        <taxon>Fungi</taxon>
        <taxon>Dikarya</taxon>
        <taxon>Basidiomycota</taxon>
        <taxon>Agaricomycotina</taxon>
        <taxon>Agaricomycetes</taxon>
        <taxon>Gloeophyllales</taxon>
        <taxon>Gloeophyllaceae</taxon>
        <taxon>Heliocybe</taxon>
    </lineage>
</organism>
<dbReference type="SUPFAM" id="SSF57716">
    <property type="entry name" value="Glucocorticoid receptor-like (DNA-binding domain)"/>
    <property type="match status" value="1"/>
</dbReference>
<proteinExistence type="predicted"/>
<dbReference type="STRING" id="5364.A0A5C3NDE0"/>
<dbReference type="GO" id="GO:0043565">
    <property type="term" value="F:sequence-specific DNA binding"/>
    <property type="evidence" value="ECO:0007669"/>
    <property type="project" value="InterPro"/>
</dbReference>
<protein>
    <recommendedName>
        <fullName evidence="3">GATA-type domain-containing protein</fullName>
    </recommendedName>
</protein>
<feature type="compositionally biased region" description="Polar residues" evidence="2">
    <location>
        <begin position="336"/>
        <end position="355"/>
    </location>
</feature>
<keyword evidence="1" id="KW-0479">Metal-binding</keyword>
<dbReference type="Pfam" id="PF00320">
    <property type="entry name" value="GATA"/>
    <property type="match status" value="1"/>
</dbReference>
<feature type="region of interest" description="Disordered" evidence="2">
    <location>
        <begin position="459"/>
        <end position="485"/>
    </location>
</feature>
<evidence type="ECO:0000256" key="2">
    <source>
        <dbReference type="SAM" id="MobiDB-lite"/>
    </source>
</evidence>
<evidence type="ECO:0000313" key="5">
    <source>
        <dbReference type="Proteomes" id="UP000305948"/>
    </source>
</evidence>
<evidence type="ECO:0000259" key="3">
    <source>
        <dbReference type="PROSITE" id="PS50114"/>
    </source>
</evidence>
<dbReference type="PROSITE" id="PS50114">
    <property type="entry name" value="GATA_ZN_FINGER_2"/>
    <property type="match status" value="1"/>
</dbReference>
<dbReference type="SMART" id="SM00401">
    <property type="entry name" value="ZnF_GATA"/>
    <property type="match status" value="1"/>
</dbReference>
<sequence length="485" mass="53087">MYIQMPPPYQKRSESHIEDPSHPVWHHQGSPFHFQAPPPSRGSLLQELYDHDLPPEHSLPGTPHSDIYVNEHAYGPGPLHGDYMHQPSPHHHPRHPHDVGMIRRATFPYVRQDHPSPALFGPEGPMDPYQTRQDALYGEPLPMSAEPGTLHRYQPMHPSPHTPYHDLHDDPIKLEESHVIVPSQQFYPARHPHMPQHAHTYPYPPQLPIQHTDDAASKETQYLRRRCNNCHTTEPPSWRRSTLNPGKIVCNKCGLYERTHLRPRPLRFDELRAGGKGRKASGAAGVQRKASPKVKKETSGGSPAPGGTISRRASVSSIASSTHSGSGMSDWDDNVSVYSGGSNPPSTYPSPQTFSIPMRDPSSASPPASAAGIRLPPAPMSDLHPHSPHMPLHGSPLQHAAALASPQQAALELRGPAKSQTTPPYEYERAGDAFLRRGSLPVHLSGYGRETGWVPVAPAPGEEGGSRSGASVAGDVRASPEVMAV</sequence>
<dbReference type="Proteomes" id="UP000305948">
    <property type="component" value="Unassembled WGS sequence"/>
</dbReference>
<feature type="domain" description="GATA-type" evidence="3">
    <location>
        <begin position="225"/>
        <end position="278"/>
    </location>
</feature>
<reference evidence="4 5" key="1">
    <citation type="journal article" date="2019" name="Nat. Ecol. Evol.">
        <title>Megaphylogeny resolves global patterns of mushroom evolution.</title>
        <authorList>
            <person name="Varga T."/>
            <person name="Krizsan K."/>
            <person name="Foldi C."/>
            <person name="Dima B."/>
            <person name="Sanchez-Garcia M."/>
            <person name="Sanchez-Ramirez S."/>
            <person name="Szollosi G.J."/>
            <person name="Szarkandi J.G."/>
            <person name="Papp V."/>
            <person name="Albert L."/>
            <person name="Andreopoulos W."/>
            <person name="Angelini C."/>
            <person name="Antonin V."/>
            <person name="Barry K.W."/>
            <person name="Bougher N.L."/>
            <person name="Buchanan P."/>
            <person name="Buyck B."/>
            <person name="Bense V."/>
            <person name="Catcheside P."/>
            <person name="Chovatia M."/>
            <person name="Cooper J."/>
            <person name="Damon W."/>
            <person name="Desjardin D."/>
            <person name="Finy P."/>
            <person name="Geml J."/>
            <person name="Haridas S."/>
            <person name="Hughes K."/>
            <person name="Justo A."/>
            <person name="Karasinski D."/>
            <person name="Kautmanova I."/>
            <person name="Kiss B."/>
            <person name="Kocsube S."/>
            <person name="Kotiranta H."/>
            <person name="LaButti K.M."/>
            <person name="Lechner B.E."/>
            <person name="Liimatainen K."/>
            <person name="Lipzen A."/>
            <person name="Lukacs Z."/>
            <person name="Mihaltcheva S."/>
            <person name="Morgado L.N."/>
            <person name="Niskanen T."/>
            <person name="Noordeloos M.E."/>
            <person name="Ohm R.A."/>
            <person name="Ortiz-Santana B."/>
            <person name="Ovrebo C."/>
            <person name="Racz N."/>
            <person name="Riley R."/>
            <person name="Savchenko A."/>
            <person name="Shiryaev A."/>
            <person name="Soop K."/>
            <person name="Spirin V."/>
            <person name="Szebenyi C."/>
            <person name="Tomsovsky M."/>
            <person name="Tulloss R.E."/>
            <person name="Uehling J."/>
            <person name="Grigoriev I.V."/>
            <person name="Vagvolgyi C."/>
            <person name="Papp T."/>
            <person name="Martin F.M."/>
            <person name="Miettinen O."/>
            <person name="Hibbett D.S."/>
            <person name="Nagy L.G."/>
        </authorList>
    </citation>
    <scope>NUCLEOTIDE SEQUENCE [LARGE SCALE GENOMIC DNA]</scope>
    <source>
        <strain evidence="4 5">OMC1185</strain>
    </source>
</reference>
<dbReference type="InterPro" id="IPR013088">
    <property type="entry name" value="Znf_NHR/GATA"/>
</dbReference>
<dbReference type="InterPro" id="IPR000679">
    <property type="entry name" value="Znf_GATA"/>
</dbReference>
<accession>A0A5C3NDE0</accession>